<dbReference type="SFLD" id="SFLDG01123">
    <property type="entry name" value="methyltransferase_(Class_B)"/>
    <property type="match status" value="1"/>
</dbReference>
<dbReference type="EMBL" id="UOGA01000039">
    <property type="protein sequence ID" value="VAX15485.1"/>
    <property type="molecule type" value="Genomic_DNA"/>
</dbReference>
<dbReference type="Pfam" id="PF04055">
    <property type="entry name" value="Radical_SAM"/>
    <property type="match status" value="1"/>
</dbReference>
<evidence type="ECO:0000256" key="7">
    <source>
        <dbReference type="ARBA" id="ARBA00023014"/>
    </source>
</evidence>
<dbReference type="InterPro" id="IPR023404">
    <property type="entry name" value="rSAM_horseshoe"/>
</dbReference>
<organism evidence="10">
    <name type="scientific">hydrothermal vent metagenome</name>
    <dbReference type="NCBI Taxonomy" id="652676"/>
    <lineage>
        <taxon>unclassified sequences</taxon>
        <taxon>metagenomes</taxon>
        <taxon>ecological metagenomes</taxon>
    </lineage>
</organism>
<evidence type="ECO:0000256" key="4">
    <source>
        <dbReference type="ARBA" id="ARBA00022691"/>
    </source>
</evidence>
<dbReference type="InterPro" id="IPR034466">
    <property type="entry name" value="Methyltransferase_Class_B"/>
</dbReference>
<dbReference type="GO" id="GO:0003824">
    <property type="term" value="F:catalytic activity"/>
    <property type="evidence" value="ECO:0007669"/>
    <property type="project" value="InterPro"/>
</dbReference>
<dbReference type="CDD" id="cd01335">
    <property type="entry name" value="Radical_SAM"/>
    <property type="match status" value="1"/>
</dbReference>
<dbReference type="InterPro" id="IPR036724">
    <property type="entry name" value="Cobalamin-bd_sf"/>
</dbReference>
<dbReference type="GO" id="GO:0046872">
    <property type="term" value="F:metal ion binding"/>
    <property type="evidence" value="ECO:0007669"/>
    <property type="project" value="UniProtKB-KW"/>
</dbReference>
<dbReference type="InterPro" id="IPR051198">
    <property type="entry name" value="BchE-like"/>
</dbReference>
<evidence type="ECO:0000259" key="8">
    <source>
        <dbReference type="PROSITE" id="PS51332"/>
    </source>
</evidence>
<dbReference type="SUPFAM" id="SSF102114">
    <property type="entry name" value="Radical SAM enzymes"/>
    <property type="match status" value="1"/>
</dbReference>
<dbReference type="PANTHER" id="PTHR43409">
    <property type="entry name" value="ANAEROBIC MAGNESIUM-PROTOPORPHYRIN IX MONOMETHYL ESTER CYCLASE-RELATED"/>
    <property type="match status" value="1"/>
</dbReference>
<proteinExistence type="predicted"/>
<evidence type="ECO:0000259" key="9">
    <source>
        <dbReference type="PROSITE" id="PS51918"/>
    </source>
</evidence>
<dbReference type="Gene3D" id="3.40.50.280">
    <property type="entry name" value="Cobalamin-binding domain"/>
    <property type="match status" value="1"/>
</dbReference>
<dbReference type="PANTHER" id="PTHR43409:SF7">
    <property type="entry name" value="BLL1977 PROTEIN"/>
    <property type="match status" value="1"/>
</dbReference>
<feature type="domain" description="B12-binding" evidence="8">
    <location>
        <begin position="16"/>
        <end position="147"/>
    </location>
</feature>
<evidence type="ECO:0000313" key="10">
    <source>
        <dbReference type="EMBL" id="VAX15485.1"/>
    </source>
</evidence>
<dbReference type="Pfam" id="PF02310">
    <property type="entry name" value="B12-binding"/>
    <property type="match status" value="1"/>
</dbReference>
<evidence type="ECO:0000256" key="2">
    <source>
        <dbReference type="ARBA" id="ARBA00022603"/>
    </source>
</evidence>
<feature type="domain" description="Radical SAM core" evidence="9">
    <location>
        <begin position="196"/>
        <end position="432"/>
    </location>
</feature>
<dbReference type="InterPro" id="IPR058240">
    <property type="entry name" value="rSAM_sf"/>
</dbReference>
<dbReference type="CDD" id="cd02068">
    <property type="entry name" value="radical_SAM_B12_BD"/>
    <property type="match status" value="1"/>
</dbReference>
<dbReference type="PROSITE" id="PS51918">
    <property type="entry name" value="RADICAL_SAM"/>
    <property type="match status" value="1"/>
</dbReference>
<dbReference type="GO" id="GO:0051539">
    <property type="term" value="F:4 iron, 4 sulfur cluster binding"/>
    <property type="evidence" value="ECO:0007669"/>
    <property type="project" value="UniProtKB-KW"/>
</dbReference>
<dbReference type="Gene3D" id="3.80.30.20">
    <property type="entry name" value="tm_1862 like domain"/>
    <property type="match status" value="1"/>
</dbReference>
<dbReference type="InterPro" id="IPR006638">
    <property type="entry name" value="Elp3/MiaA/NifB-like_rSAM"/>
</dbReference>
<accession>A0A3B1C9Y2</accession>
<evidence type="ECO:0000256" key="5">
    <source>
        <dbReference type="ARBA" id="ARBA00022723"/>
    </source>
</evidence>
<keyword evidence="2" id="KW-0489">Methyltransferase</keyword>
<evidence type="ECO:0000256" key="3">
    <source>
        <dbReference type="ARBA" id="ARBA00022679"/>
    </source>
</evidence>
<dbReference type="PROSITE" id="PS51332">
    <property type="entry name" value="B12_BINDING"/>
    <property type="match status" value="1"/>
</dbReference>
<keyword evidence="7" id="KW-0411">Iron-sulfur</keyword>
<dbReference type="InterPro" id="IPR007197">
    <property type="entry name" value="rSAM"/>
</dbReference>
<evidence type="ECO:0000256" key="6">
    <source>
        <dbReference type="ARBA" id="ARBA00023004"/>
    </source>
</evidence>
<dbReference type="SFLD" id="SFLDG01082">
    <property type="entry name" value="B12-binding_domain_containing"/>
    <property type="match status" value="1"/>
</dbReference>
<dbReference type="SFLD" id="SFLDS00029">
    <property type="entry name" value="Radical_SAM"/>
    <property type="match status" value="1"/>
</dbReference>
<gene>
    <name evidence="10" type="ORF">MNBD_NITROSPINAE04-1333</name>
</gene>
<dbReference type="SMART" id="SM00729">
    <property type="entry name" value="Elp3"/>
    <property type="match status" value="1"/>
</dbReference>
<keyword evidence="3" id="KW-0808">Transferase</keyword>
<keyword evidence="5" id="KW-0479">Metal-binding</keyword>
<keyword evidence="4" id="KW-0949">S-adenosyl-L-methionine</keyword>
<sequence length="490" mass="54707">MRCAIVIPAWSPEDIFPAKTAAVQINYWEPLGTLYVATAIKNAGHNVKFLNGAFMTHEEILANLRDYRPGFVGLYSTTFGWDKANKTASDIKKAIKNVFIAVGGPYPIAMKGACLKEAGDIDAVVTGEGEITIVELLARLDENRSLSEVDGIAYRINGDIKENRARKLIDNLDSVPFPHRELLGDSGKYIPAPAAYRKTPVALIITSRGCDRKCIFCFQIDKNRANKIRYRSIDNVLDEIELCLAQGYKEIKFIDDTLCADYKRALALAEGIIERQLDFTWFASAVVNQVDGPLLRAFKKAGCWAILFGAESGVQKNLNTIKKGITLEQTRQAVSMAKKAGLTVFTSFVFGIPGETFEDGLKTIEFACDLNPHFANFHALTPFPGCELYDHADKYGSVSKNLADYTYQGAAFAPETMSRDDIMRLRQTAFKRFYSRPLFILRQIARLRTLHDARAAFTGLKSLRRIWMREDMFGKKADGKTTLVSSVKVE</sequence>
<dbReference type="InterPro" id="IPR006158">
    <property type="entry name" value="Cobalamin-bd"/>
</dbReference>
<dbReference type="SUPFAM" id="SSF52242">
    <property type="entry name" value="Cobalamin (vitamin B12)-binding domain"/>
    <property type="match status" value="1"/>
</dbReference>
<dbReference type="GO" id="GO:0031419">
    <property type="term" value="F:cobalamin binding"/>
    <property type="evidence" value="ECO:0007669"/>
    <property type="project" value="InterPro"/>
</dbReference>
<protein>
    <submittedName>
        <fullName evidence="10">Cobalamin B12-binding:Radical SAM</fullName>
    </submittedName>
</protein>
<reference evidence="10" key="1">
    <citation type="submission" date="2018-06" db="EMBL/GenBank/DDBJ databases">
        <authorList>
            <person name="Zhirakovskaya E."/>
        </authorList>
    </citation>
    <scope>NUCLEOTIDE SEQUENCE</scope>
</reference>
<keyword evidence="6" id="KW-0408">Iron</keyword>
<dbReference type="AlphaFoldDB" id="A0A3B1C9Y2"/>
<comment type="cofactor">
    <cofactor evidence="1">
        <name>[4Fe-4S] cluster</name>
        <dbReference type="ChEBI" id="CHEBI:49883"/>
    </cofactor>
</comment>
<evidence type="ECO:0000256" key="1">
    <source>
        <dbReference type="ARBA" id="ARBA00001966"/>
    </source>
</evidence>
<name>A0A3B1C9Y2_9ZZZZ</name>